<proteinExistence type="inferred from homology"/>
<keyword evidence="3" id="KW-0443">Lipid metabolism</keyword>
<dbReference type="GO" id="GO:0016042">
    <property type="term" value="P:lipid catabolic process"/>
    <property type="evidence" value="ECO:0007669"/>
    <property type="project" value="UniProtKB-KW"/>
</dbReference>
<evidence type="ECO:0000256" key="6">
    <source>
        <dbReference type="ARBA" id="ARBA00040549"/>
    </source>
</evidence>
<dbReference type="Gene3D" id="3.30.870.10">
    <property type="entry name" value="Endonuclease Chain A"/>
    <property type="match status" value="1"/>
</dbReference>
<dbReference type="EMBL" id="JBHFQA010000015">
    <property type="protein sequence ID" value="KAL2086117.1"/>
    <property type="molecule type" value="Genomic_DNA"/>
</dbReference>
<protein>
    <recommendedName>
        <fullName evidence="6">Mitochondrial cardiolipin hydrolase</fullName>
    </recommendedName>
    <alternativeName>
        <fullName evidence="8">Choline phosphatase 6</fullName>
    </alternativeName>
    <alternativeName>
        <fullName evidence="10">Mitochondrial phospholipase</fullName>
    </alternativeName>
    <alternativeName>
        <fullName evidence="9">Phosphatidylcholine-hydrolyzing phospholipase D6</fullName>
    </alternativeName>
    <alternativeName>
        <fullName evidence="7">Phospholipase D6</fullName>
    </alternativeName>
</protein>
<evidence type="ECO:0000259" key="13">
    <source>
        <dbReference type="PROSITE" id="PS50035"/>
    </source>
</evidence>
<gene>
    <name evidence="14" type="ORF">ACEWY4_017176</name>
</gene>
<keyword evidence="1" id="KW-0378">Hydrolase</keyword>
<evidence type="ECO:0000256" key="4">
    <source>
        <dbReference type="ARBA" id="ARBA00023254"/>
    </source>
</evidence>
<name>A0ABD1JG36_9TELE</name>
<keyword evidence="15" id="KW-1185">Reference proteome</keyword>
<sequence length="302" mass="33308">MSLDTCYDRWRSNLEIVTLPCNLLQSHGGSTGPVYRSHSVHSYHICTELPDMLSLSKVLKLLGVGVLGLTLGVEGLCRLYHRLKPAPRVTEVLFFPCESSCTEGLLSAEDASGDHCLCGVPHAVRRDSFSRLLSHLLSARVSLDVCVFSFSHLELSRAVQLLHARGVCVRVITDRDYQAINGSQIGALRKAGICVRHELSGAVHMHHKFALVDGRLLLSGSLNWTLTAVQSNQENVLVTDDPAIVAPYRTHFQRMWEDNDPACHKHTPTARGQPAAHHGATHATPNGHAHPFIDHAQRQLRK</sequence>
<dbReference type="InterPro" id="IPR051406">
    <property type="entry name" value="PLD_domain"/>
</dbReference>
<evidence type="ECO:0000256" key="12">
    <source>
        <dbReference type="SAM" id="MobiDB-lite"/>
    </source>
</evidence>
<dbReference type="Pfam" id="PF13091">
    <property type="entry name" value="PLDc_2"/>
    <property type="match status" value="1"/>
</dbReference>
<dbReference type="InterPro" id="IPR025202">
    <property type="entry name" value="PLD-like_dom"/>
</dbReference>
<dbReference type="PROSITE" id="PS50035">
    <property type="entry name" value="PLD"/>
    <property type="match status" value="1"/>
</dbReference>
<dbReference type="CDD" id="cd09171">
    <property type="entry name" value="PLDc_vPLD6_like"/>
    <property type="match status" value="1"/>
</dbReference>
<keyword evidence="4" id="KW-0469">Meiosis</keyword>
<evidence type="ECO:0000256" key="11">
    <source>
        <dbReference type="ARBA" id="ARBA00048101"/>
    </source>
</evidence>
<dbReference type="Proteomes" id="UP001591681">
    <property type="component" value="Unassembled WGS sequence"/>
</dbReference>
<dbReference type="SUPFAM" id="SSF56024">
    <property type="entry name" value="Phospholipase D/nuclease"/>
    <property type="match status" value="1"/>
</dbReference>
<evidence type="ECO:0000256" key="1">
    <source>
        <dbReference type="ARBA" id="ARBA00022801"/>
    </source>
</evidence>
<evidence type="ECO:0000256" key="2">
    <source>
        <dbReference type="ARBA" id="ARBA00022963"/>
    </source>
</evidence>
<evidence type="ECO:0000256" key="9">
    <source>
        <dbReference type="ARBA" id="ARBA00043135"/>
    </source>
</evidence>
<evidence type="ECO:0000256" key="3">
    <source>
        <dbReference type="ARBA" id="ARBA00023098"/>
    </source>
</evidence>
<dbReference type="PANTHER" id="PTHR43856:SF1">
    <property type="entry name" value="MITOCHONDRIAL CARDIOLIPIN HYDROLASE"/>
    <property type="match status" value="1"/>
</dbReference>
<feature type="domain" description="PLD phosphodiesterase" evidence="13">
    <location>
        <begin position="201"/>
        <end position="228"/>
    </location>
</feature>
<evidence type="ECO:0000256" key="5">
    <source>
        <dbReference type="ARBA" id="ARBA00038012"/>
    </source>
</evidence>
<dbReference type="GO" id="GO:0016787">
    <property type="term" value="F:hydrolase activity"/>
    <property type="evidence" value="ECO:0007669"/>
    <property type="project" value="UniProtKB-KW"/>
</dbReference>
<comment type="caution">
    <text evidence="14">The sequence shown here is derived from an EMBL/GenBank/DDBJ whole genome shotgun (WGS) entry which is preliminary data.</text>
</comment>
<evidence type="ECO:0000313" key="15">
    <source>
        <dbReference type="Proteomes" id="UP001591681"/>
    </source>
</evidence>
<evidence type="ECO:0000256" key="10">
    <source>
        <dbReference type="ARBA" id="ARBA00043167"/>
    </source>
</evidence>
<dbReference type="GO" id="GO:0051321">
    <property type="term" value="P:meiotic cell cycle"/>
    <property type="evidence" value="ECO:0007669"/>
    <property type="project" value="UniProtKB-KW"/>
</dbReference>
<evidence type="ECO:0000313" key="14">
    <source>
        <dbReference type="EMBL" id="KAL2086117.1"/>
    </source>
</evidence>
<feature type="region of interest" description="Disordered" evidence="12">
    <location>
        <begin position="259"/>
        <end position="290"/>
    </location>
</feature>
<comment type="similarity">
    <text evidence="5">Belongs to the phospholipase D family. MitoPLD/Zucchini subfamily.</text>
</comment>
<organism evidence="14 15">
    <name type="scientific">Coilia grayii</name>
    <name type="common">Gray's grenadier anchovy</name>
    <dbReference type="NCBI Taxonomy" id="363190"/>
    <lineage>
        <taxon>Eukaryota</taxon>
        <taxon>Metazoa</taxon>
        <taxon>Chordata</taxon>
        <taxon>Craniata</taxon>
        <taxon>Vertebrata</taxon>
        <taxon>Euteleostomi</taxon>
        <taxon>Actinopterygii</taxon>
        <taxon>Neopterygii</taxon>
        <taxon>Teleostei</taxon>
        <taxon>Clupei</taxon>
        <taxon>Clupeiformes</taxon>
        <taxon>Clupeoidei</taxon>
        <taxon>Engraulidae</taxon>
        <taxon>Coilinae</taxon>
        <taxon>Coilia</taxon>
    </lineage>
</organism>
<evidence type="ECO:0000256" key="8">
    <source>
        <dbReference type="ARBA" id="ARBA00042226"/>
    </source>
</evidence>
<dbReference type="InterPro" id="IPR001736">
    <property type="entry name" value="PLipase_D/transphosphatidylase"/>
</dbReference>
<comment type="catalytic activity">
    <reaction evidence="11">
        <text>a cardiolipin + H2O = a 1,2-diacyl-sn-glycero-3-phospho-(1'-sn-glycerol) + a 1,2-diacyl-sn-glycero-3-phosphate + H(+)</text>
        <dbReference type="Rhea" id="RHEA:44884"/>
        <dbReference type="ChEBI" id="CHEBI:15377"/>
        <dbReference type="ChEBI" id="CHEBI:15378"/>
        <dbReference type="ChEBI" id="CHEBI:58608"/>
        <dbReference type="ChEBI" id="CHEBI:62237"/>
        <dbReference type="ChEBI" id="CHEBI:64716"/>
    </reaction>
    <physiologicalReaction direction="left-to-right" evidence="11">
        <dbReference type="Rhea" id="RHEA:44885"/>
    </physiologicalReaction>
</comment>
<dbReference type="AlphaFoldDB" id="A0ABD1JG36"/>
<accession>A0ABD1JG36</accession>
<keyword evidence="2" id="KW-0442">Lipid degradation</keyword>
<feature type="compositionally biased region" description="Low complexity" evidence="12">
    <location>
        <begin position="274"/>
        <end position="290"/>
    </location>
</feature>
<evidence type="ECO:0000256" key="7">
    <source>
        <dbReference type="ARBA" id="ARBA00041680"/>
    </source>
</evidence>
<reference evidence="14 15" key="1">
    <citation type="submission" date="2024-09" db="EMBL/GenBank/DDBJ databases">
        <title>A chromosome-level genome assembly of Gray's grenadier anchovy, Coilia grayii.</title>
        <authorList>
            <person name="Fu Z."/>
        </authorList>
    </citation>
    <scope>NUCLEOTIDE SEQUENCE [LARGE SCALE GENOMIC DNA]</scope>
    <source>
        <strain evidence="14">G4</strain>
        <tissue evidence="14">Muscle</tissue>
    </source>
</reference>
<dbReference type="PANTHER" id="PTHR43856">
    <property type="entry name" value="CARDIOLIPIN HYDROLASE"/>
    <property type="match status" value="1"/>
</dbReference>